<dbReference type="GO" id="GO:0016874">
    <property type="term" value="F:ligase activity"/>
    <property type="evidence" value="ECO:0007669"/>
    <property type="project" value="UniProtKB-KW"/>
</dbReference>
<comment type="caution">
    <text evidence="3">The sequence shown here is derived from an EMBL/GenBank/DDBJ whole genome shotgun (WGS) entry which is preliminary data.</text>
</comment>
<name>A0ABP0RMQ2_9DINO</name>
<keyword evidence="3" id="KW-0436">Ligase</keyword>
<keyword evidence="4" id="KW-1185">Reference proteome</keyword>
<evidence type="ECO:0000256" key="1">
    <source>
        <dbReference type="SAM" id="MobiDB-lite"/>
    </source>
</evidence>
<evidence type="ECO:0000313" key="3">
    <source>
        <dbReference type="EMBL" id="CAK9100451.1"/>
    </source>
</evidence>
<evidence type="ECO:0000313" key="2">
    <source>
        <dbReference type="EMBL" id="CAK9099259.1"/>
    </source>
</evidence>
<reference evidence="3 4" key="1">
    <citation type="submission" date="2024-02" db="EMBL/GenBank/DDBJ databases">
        <authorList>
            <person name="Chen Y."/>
            <person name="Shah S."/>
            <person name="Dougan E. K."/>
            <person name="Thang M."/>
            <person name="Chan C."/>
        </authorList>
    </citation>
    <scope>NUCLEOTIDE SEQUENCE [LARGE SCALE GENOMIC DNA]</scope>
</reference>
<evidence type="ECO:0000313" key="4">
    <source>
        <dbReference type="Proteomes" id="UP001642464"/>
    </source>
</evidence>
<sequence length="163" mass="18541">MPLSQEQLLLLKTPETKIEYQNNAKKPGSKAWERYEKYKGAKTVGETQALGAKWEDLTGDFENKYLKITELKENEHSSSAKRAAPIGTPDREAMARSKQPSTEVQPLGMGSEMEMETAKVETNHATIQALRMMREEIANGMGEMEHRLVTKINETTRDLKNEW</sequence>
<organism evidence="3 4">
    <name type="scientific">Durusdinium trenchii</name>
    <dbReference type="NCBI Taxonomy" id="1381693"/>
    <lineage>
        <taxon>Eukaryota</taxon>
        <taxon>Sar</taxon>
        <taxon>Alveolata</taxon>
        <taxon>Dinophyceae</taxon>
        <taxon>Suessiales</taxon>
        <taxon>Symbiodiniaceae</taxon>
        <taxon>Durusdinium</taxon>
    </lineage>
</organism>
<accession>A0ABP0RMQ2</accession>
<gene>
    <name evidence="2" type="ORF">SCF082_LOCUS46492</name>
    <name evidence="3" type="ORF">SCF082_LOCUS47008</name>
</gene>
<dbReference type="EMBL" id="CAXAMM010041629">
    <property type="protein sequence ID" value="CAK9100451.1"/>
    <property type="molecule type" value="Genomic_DNA"/>
</dbReference>
<dbReference type="Proteomes" id="UP001642464">
    <property type="component" value="Unassembled WGS sequence"/>
</dbReference>
<proteinExistence type="predicted"/>
<protein>
    <submittedName>
        <fullName evidence="3">Adenylosuccinate synthetase (AMPSase) (AdSS) (IMP--aspartate ligase)</fullName>
    </submittedName>
</protein>
<dbReference type="EMBL" id="CAXAMM010041407">
    <property type="protein sequence ID" value="CAK9099259.1"/>
    <property type="molecule type" value="Genomic_DNA"/>
</dbReference>
<feature type="region of interest" description="Disordered" evidence="1">
    <location>
        <begin position="73"/>
        <end position="108"/>
    </location>
</feature>